<dbReference type="AlphaFoldDB" id="A0A9Q0S735"/>
<dbReference type="PANTHER" id="PTHR14553:SF1">
    <property type="entry name" value="SIMILAR TO CHROMOSOME 1 OPEN READING FRAME 50"/>
    <property type="match status" value="1"/>
</dbReference>
<evidence type="ECO:0000313" key="2">
    <source>
        <dbReference type="Proteomes" id="UP001151699"/>
    </source>
</evidence>
<sequence>MKRRLSTDMDVDNEYQGALKKVALVERNTQPNGYQLLNAYNVGRHEAADIISLAHQIETADVSIRNSASGKLTMILDQIKFLQAQAQKILEESEGSMNLHKAACNFRKVPGNIYHLFERESGQNYFSMLSPEEWGPSFTHKHLGSFRLEVDQSWTPIDKIKEVSLKNAWAHRLLDSTTINSSSFLAIDQVNEMK</sequence>
<gene>
    <name evidence="1" type="ORF">Bhyg_01689</name>
</gene>
<dbReference type="OrthoDB" id="9995764at2759"/>
<reference evidence="1" key="1">
    <citation type="submission" date="2022-07" db="EMBL/GenBank/DDBJ databases">
        <authorList>
            <person name="Trinca V."/>
            <person name="Uliana J.V.C."/>
            <person name="Torres T.T."/>
            <person name="Ward R.J."/>
            <person name="Monesi N."/>
        </authorList>
    </citation>
    <scope>NUCLEOTIDE SEQUENCE</scope>
    <source>
        <strain evidence="1">HSMRA1968</strain>
        <tissue evidence="1">Whole embryos</tissue>
    </source>
</reference>
<keyword evidence="2" id="KW-1185">Reference proteome</keyword>
<dbReference type="PANTHER" id="PTHR14553">
    <property type="entry name" value="UNCHARACTERIZED PROTEIN C1ORF50"/>
    <property type="match status" value="1"/>
</dbReference>
<dbReference type="Proteomes" id="UP001151699">
    <property type="component" value="Chromosome A"/>
</dbReference>
<organism evidence="1 2">
    <name type="scientific">Pseudolycoriella hygida</name>
    <dbReference type="NCBI Taxonomy" id="35572"/>
    <lineage>
        <taxon>Eukaryota</taxon>
        <taxon>Metazoa</taxon>
        <taxon>Ecdysozoa</taxon>
        <taxon>Arthropoda</taxon>
        <taxon>Hexapoda</taxon>
        <taxon>Insecta</taxon>
        <taxon>Pterygota</taxon>
        <taxon>Neoptera</taxon>
        <taxon>Endopterygota</taxon>
        <taxon>Diptera</taxon>
        <taxon>Nematocera</taxon>
        <taxon>Sciaroidea</taxon>
        <taxon>Sciaridae</taxon>
        <taxon>Pseudolycoriella</taxon>
    </lineage>
</organism>
<dbReference type="InterPro" id="IPR019534">
    <property type="entry name" value="DUF2452"/>
</dbReference>
<evidence type="ECO:0000313" key="1">
    <source>
        <dbReference type="EMBL" id="KAJ6646478.1"/>
    </source>
</evidence>
<protein>
    <recommendedName>
        <fullName evidence="3">DUF2452 domain-containing protein</fullName>
    </recommendedName>
</protein>
<proteinExistence type="predicted"/>
<comment type="caution">
    <text evidence="1">The sequence shown here is derived from an EMBL/GenBank/DDBJ whole genome shotgun (WGS) entry which is preliminary data.</text>
</comment>
<dbReference type="Pfam" id="PF10504">
    <property type="entry name" value="DUF2452"/>
    <property type="match status" value="1"/>
</dbReference>
<evidence type="ECO:0008006" key="3">
    <source>
        <dbReference type="Google" id="ProtNLM"/>
    </source>
</evidence>
<name>A0A9Q0S735_9DIPT</name>
<dbReference type="EMBL" id="WJQU01000001">
    <property type="protein sequence ID" value="KAJ6646478.1"/>
    <property type="molecule type" value="Genomic_DNA"/>
</dbReference>
<accession>A0A9Q0S735</accession>